<dbReference type="InterPro" id="IPR004045">
    <property type="entry name" value="Glutathione_S-Trfase_N"/>
</dbReference>
<dbReference type="InterPro" id="IPR036249">
    <property type="entry name" value="Thioredoxin-like_sf"/>
</dbReference>
<evidence type="ECO:0000313" key="5">
    <source>
        <dbReference type="EMBL" id="BBL90788.1"/>
    </source>
</evidence>
<dbReference type="InterPro" id="IPR010987">
    <property type="entry name" value="Glutathione-S-Trfase_C-like"/>
</dbReference>
<dbReference type="SFLD" id="SFLDS00019">
    <property type="entry name" value="Glutathione_Transferase_(cytos"/>
    <property type="match status" value="1"/>
</dbReference>
<accession>A0A510ICC3</accession>
<dbReference type="AlphaFoldDB" id="A0A510ICC3"/>
<proteinExistence type="predicted"/>
<dbReference type="Pfam" id="PF00043">
    <property type="entry name" value="GST_C"/>
    <property type="match status" value="1"/>
</dbReference>
<evidence type="ECO:0000256" key="1">
    <source>
        <dbReference type="ARBA" id="ARBA00012452"/>
    </source>
</evidence>
<dbReference type="RefSeq" id="WP_143693517.1">
    <property type="nucleotide sequence ID" value="NZ_AP019799.1"/>
</dbReference>
<evidence type="ECO:0000256" key="2">
    <source>
        <dbReference type="ARBA" id="ARBA00022679"/>
    </source>
</evidence>
<evidence type="ECO:0000259" key="3">
    <source>
        <dbReference type="PROSITE" id="PS50404"/>
    </source>
</evidence>
<dbReference type="InterPro" id="IPR004046">
    <property type="entry name" value="GST_C"/>
</dbReference>
<dbReference type="Proteomes" id="UP000315115">
    <property type="component" value="Chromosome 2"/>
</dbReference>
<reference evidence="6" key="1">
    <citation type="submission" date="2019-07" db="EMBL/GenBank/DDBJ databases">
        <title>Complete Genome Sequences of Vibrion rotiferianus strain AM7.</title>
        <authorList>
            <person name="Miyazaki K."/>
            <person name="Wiseschart A."/>
            <person name="Pootanakit K."/>
            <person name="Ishimori K."/>
            <person name="Kitahara K."/>
        </authorList>
    </citation>
    <scope>NUCLEOTIDE SEQUENCE [LARGE SCALE GENOMIC DNA]</scope>
    <source>
        <strain evidence="6">AM7</strain>
    </source>
</reference>
<dbReference type="CDD" id="cd03182">
    <property type="entry name" value="GST_C_GTT2_like"/>
    <property type="match status" value="1"/>
</dbReference>
<protein>
    <recommendedName>
        <fullName evidence="1">glutathione transferase</fullName>
        <ecNumber evidence="1">2.5.1.18</ecNumber>
    </recommendedName>
</protein>
<dbReference type="InterPro" id="IPR034346">
    <property type="entry name" value="Gtt2-like_C"/>
</dbReference>
<feature type="domain" description="GST C-terminal" evidence="4">
    <location>
        <begin position="87"/>
        <end position="204"/>
    </location>
</feature>
<dbReference type="GO" id="GO:0043295">
    <property type="term" value="F:glutathione binding"/>
    <property type="evidence" value="ECO:0007669"/>
    <property type="project" value="TreeGrafter"/>
</dbReference>
<dbReference type="SUPFAM" id="SSF47616">
    <property type="entry name" value="GST C-terminal domain-like"/>
    <property type="match status" value="1"/>
</dbReference>
<evidence type="ECO:0000259" key="4">
    <source>
        <dbReference type="PROSITE" id="PS50405"/>
    </source>
</evidence>
<organism evidence="5 6">
    <name type="scientific">Vibrio rotiferianus</name>
    <dbReference type="NCBI Taxonomy" id="190895"/>
    <lineage>
        <taxon>Bacteria</taxon>
        <taxon>Pseudomonadati</taxon>
        <taxon>Pseudomonadota</taxon>
        <taxon>Gammaproteobacteria</taxon>
        <taxon>Vibrionales</taxon>
        <taxon>Vibrionaceae</taxon>
        <taxon>Vibrio</taxon>
    </lineage>
</organism>
<name>A0A510ICC3_9VIBR</name>
<keyword evidence="2 5" id="KW-0808">Transferase</keyword>
<feature type="domain" description="GST N-terminal" evidence="3">
    <location>
        <begin position="1"/>
        <end position="81"/>
    </location>
</feature>
<sequence length="204" mass="23187">MKLYETAMTPSCKRVSIFLKEIGGEVERIALNVREGDNLSEAFKSKSVNGKVPLLELDDGTTICESVAICRYLDEAFENDLALFGANQRERAQVEMWHRVVEFQGLYTAFQAFRNITAIYQDRENCVAAWGDESKSRVLEFLPTLDKRLSESEHIATDNFTIVDITGYIFVGFAVNGLSIEVFETYPNIARWFEQVSVREAFQG</sequence>
<dbReference type="GO" id="GO:0005737">
    <property type="term" value="C:cytoplasm"/>
    <property type="evidence" value="ECO:0007669"/>
    <property type="project" value="TreeGrafter"/>
</dbReference>
<gene>
    <name evidence="5" type="ORF">VroAM7_34410</name>
</gene>
<dbReference type="Gene3D" id="3.40.30.10">
    <property type="entry name" value="Glutaredoxin"/>
    <property type="match status" value="1"/>
</dbReference>
<dbReference type="SUPFAM" id="SSF52833">
    <property type="entry name" value="Thioredoxin-like"/>
    <property type="match status" value="1"/>
</dbReference>
<dbReference type="InterPro" id="IPR034345">
    <property type="entry name" value="Gtt2-like_N"/>
</dbReference>
<dbReference type="EMBL" id="AP019799">
    <property type="protein sequence ID" value="BBL90788.1"/>
    <property type="molecule type" value="Genomic_DNA"/>
</dbReference>
<dbReference type="PANTHER" id="PTHR43900:SF97">
    <property type="entry name" value="GLUTATHIONE TRANSFERASE"/>
    <property type="match status" value="1"/>
</dbReference>
<dbReference type="Pfam" id="PF13417">
    <property type="entry name" value="GST_N_3"/>
    <property type="match status" value="1"/>
</dbReference>
<dbReference type="PROSITE" id="PS50405">
    <property type="entry name" value="GST_CTER"/>
    <property type="match status" value="1"/>
</dbReference>
<dbReference type="PANTHER" id="PTHR43900">
    <property type="entry name" value="GLUTATHIONE S-TRANSFERASE RHO"/>
    <property type="match status" value="1"/>
</dbReference>
<dbReference type="SFLD" id="SFLDG00358">
    <property type="entry name" value="Main_(cytGST)"/>
    <property type="match status" value="1"/>
</dbReference>
<dbReference type="GO" id="GO:0004364">
    <property type="term" value="F:glutathione transferase activity"/>
    <property type="evidence" value="ECO:0007669"/>
    <property type="project" value="UniProtKB-EC"/>
</dbReference>
<dbReference type="InterPro" id="IPR040079">
    <property type="entry name" value="Glutathione_S-Trfase"/>
</dbReference>
<dbReference type="Gene3D" id="1.20.1050.10">
    <property type="match status" value="1"/>
</dbReference>
<dbReference type="CDD" id="cd03051">
    <property type="entry name" value="GST_N_GTT2_like"/>
    <property type="match status" value="1"/>
</dbReference>
<dbReference type="EC" id="2.5.1.18" evidence="1"/>
<dbReference type="InterPro" id="IPR036282">
    <property type="entry name" value="Glutathione-S-Trfase_C_sf"/>
</dbReference>
<evidence type="ECO:0000313" key="6">
    <source>
        <dbReference type="Proteomes" id="UP000315115"/>
    </source>
</evidence>
<dbReference type="PROSITE" id="PS50404">
    <property type="entry name" value="GST_NTER"/>
    <property type="match status" value="1"/>
</dbReference>